<protein>
    <submittedName>
        <fullName evidence="1">Uncharacterized protein</fullName>
    </submittedName>
</protein>
<organism evidence="1 2">
    <name type="scientific">Dorcoceras hygrometricum</name>
    <dbReference type="NCBI Taxonomy" id="472368"/>
    <lineage>
        <taxon>Eukaryota</taxon>
        <taxon>Viridiplantae</taxon>
        <taxon>Streptophyta</taxon>
        <taxon>Embryophyta</taxon>
        <taxon>Tracheophyta</taxon>
        <taxon>Spermatophyta</taxon>
        <taxon>Magnoliopsida</taxon>
        <taxon>eudicotyledons</taxon>
        <taxon>Gunneridae</taxon>
        <taxon>Pentapetalae</taxon>
        <taxon>asterids</taxon>
        <taxon>lamiids</taxon>
        <taxon>Lamiales</taxon>
        <taxon>Gesneriaceae</taxon>
        <taxon>Didymocarpoideae</taxon>
        <taxon>Trichosporeae</taxon>
        <taxon>Loxocarpinae</taxon>
        <taxon>Dorcoceras</taxon>
    </lineage>
</organism>
<reference evidence="1 2" key="1">
    <citation type="journal article" date="2015" name="Proc. Natl. Acad. Sci. U.S.A.">
        <title>The resurrection genome of Boea hygrometrica: A blueprint for survival of dehydration.</title>
        <authorList>
            <person name="Xiao L."/>
            <person name="Yang G."/>
            <person name="Zhang L."/>
            <person name="Yang X."/>
            <person name="Zhao S."/>
            <person name="Ji Z."/>
            <person name="Zhou Q."/>
            <person name="Hu M."/>
            <person name="Wang Y."/>
            <person name="Chen M."/>
            <person name="Xu Y."/>
            <person name="Jin H."/>
            <person name="Xiao X."/>
            <person name="Hu G."/>
            <person name="Bao F."/>
            <person name="Hu Y."/>
            <person name="Wan P."/>
            <person name="Li L."/>
            <person name="Deng X."/>
            <person name="Kuang T."/>
            <person name="Xiang C."/>
            <person name="Zhu J.K."/>
            <person name="Oliver M.J."/>
            <person name="He Y."/>
        </authorList>
    </citation>
    <scope>NUCLEOTIDE SEQUENCE [LARGE SCALE GENOMIC DNA]</scope>
    <source>
        <strain evidence="2">cv. XS01</strain>
    </source>
</reference>
<name>A0A2Z7BFS4_9LAMI</name>
<dbReference type="Proteomes" id="UP000250235">
    <property type="component" value="Unassembled WGS sequence"/>
</dbReference>
<dbReference type="AlphaFoldDB" id="A0A2Z7BFS4"/>
<evidence type="ECO:0000313" key="2">
    <source>
        <dbReference type="Proteomes" id="UP000250235"/>
    </source>
</evidence>
<sequence>MGDIGVGKKIVEHTLCQTRLTEVSAGASCPMWPMLILDVEAYWSRRFDSVHKEPSTRHQDYKIINSTSKMLYFILNLSRTPTHRNTGLNNIILMVLSPRFLYNLFPTLPLLLGAIYETPRL</sequence>
<gene>
    <name evidence="1" type="ORF">F511_23916</name>
</gene>
<proteinExistence type="predicted"/>
<accession>A0A2Z7BFS4</accession>
<keyword evidence="2" id="KW-1185">Reference proteome</keyword>
<dbReference type="EMBL" id="KV007815">
    <property type="protein sequence ID" value="KZV30816.1"/>
    <property type="molecule type" value="Genomic_DNA"/>
</dbReference>
<evidence type="ECO:0000313" key="1">
    <source>
        <dbReference type="EMBL" id="KZV30816.1"/>
    </source>
</evidence>